<dbReference type="SMART" id="SM01207">
    <property type="entry name" value="G3P_acyltransf"/>
    <property type="match status" value="1"/>
</dbReference>
<keyword evidence="2" id="KW-0444">Lipid biosynthesis</keyword>
<evidence type="ECO:0000256" key="7">
    <source>
        <dbReference type="ARBA" id="ARBA00023136"/>
    </source>
</evidence>
<dbReference type="PANTHER" id="PTHR30309:SF0">
    <property type="entry name" value="GLYCEROL-3-PHOSPHATE ACYLTRANSFERASE-RELATED"/>
    <property type="match status" value="1"/>
</dbReference>
<dbReference type="GO" id="GO:0005886">
    <property type="term" value="C:plasma membrane"/>
    <property type="evidence" value="ECO:0007669"/>
    <property type="project" value="InterPro"/>
</dbReference>
<keyword evidence="5 10" id="KW-1133">Transmembrane helix</keyword>
<evidence type="ECO:0000313" key="11">
    <source>
        <dbReference type="EMBL" id="CRL37539.1"/>
    </source>
</evidence>
<gene>
    <name evidence="11" type="ORF">T1815_16031</name>
</gene>
<keyword evidence="8" id="KW-0594">Phospholipid biosynthesis</keyword>
<proteinExistence type="predicted"/>
<evidence type="ECO:0000256" key="10">
    <source>
        <dbReference type="SAM" id="Phobius"/>
    </source>
</evidence>
<feature type="transmembrane region" description="Helical" evidence="10">
    <location>
        <begin position="154"/>
        <end position="181"/>
    </location>
</feature>
<keyword evidence="12" id="KW-1185">Reference proteome</keyword>
<dbReference type="Proteomes" id="UP000049472">
    <property type="component" value="Unassembled WGS sequence"/>
</dbReference>
<reference evidence="12" key="1">
    <citation type="submission" date="2015-05" db="EMBL/GenBank/DDBJ databases">
        <authorList>
            <consortium name="Pathogen Informatics"/>
        </authorList>
    </citation>
    <scope>NUCLEOTIDE SEQUENCE [LARGE SCALE GENOMIC DNA]</scope>
    <source>
        <strain evidence="12">T1-815</strain>
    </source>
</reference>
<evidence type="ECO:0000256" key="2">
    <source>
        <dbReference type="ARBA" id="ARBA00022516"/>
    </source>
</evidence>
<dbReference type="Pfam" id="PF02660">
    <property type="entry name" value="G3P_acyltransf"/>
    <property type="match status" value="1"/>
</dbReference>
<keyword evidence="1" id="KW-1003">Cell membrane</keyword>
<dbReference type="EMBL" id="CVRQ01000019">
    <property type="protein sequence ID" value="CRL37539.1"/>
    <property type="molecule type" value="Genomic_DNA"/>
</dbReference>
<keyword evidence="4 10" id="KW-0812">Transmembrane</keyword>
<dbReference type="InterPro" id="IPR003811">
    <property type="entry name" value="G3P_acylTferase_PlsY"/>
</dbReference>
<evidence type="ECO:0000256" key="6">
    <source>
        <dbReference type="ARBA" id="ARBA00023098"/>
    </source>
</evidence>
<evidence type="ECO:0000256" key="1">
    <source>
        <dbReference type="ARBA" id="ARBA00022475"/>
    </source>
</evidence>
<dbReference type="RefSeq" id="WP_055061794.1">
    <property type="nucleotide sequence ID" value="NZ_CVRQ01000019.1"/>
</dbReference>
<feature type="transmembrane region" description="Helical" evidence="10">
    <location>
        <begin position="75"/>
        <end position="96"/>
    </location>
</feature>
<evidence type="ECO:0000313" key="12">
    <source>
        <dbReference type="Proteomes" id="UP000049472"/>
    </source>
</evidence>
<accession>A0A0M6WKT0</accession>
<keyword evidence="3" id="KW-0808">Transferase</keyword>
<organism evidence="11 12">
    <name type="scientific">Agathobacter rectalis</name>
    <dbReference type="NCBI Taxonomy" id="39491"/>
    <lineage>
        <taxon>Bacteria</taxon>
        <taxon>Bacillati</taxon>
        <taxon>Bacillota</taxon>
        <taxon>Clostridia</taxon>
        <taxon>Lachnospirales</taxon>
        <taxon>Lachnospiraceae</taxon>
        <taxon>Agathobacter</taxon>
    </lineage>
</organism>
<dbReference type="GO" id="GO:0043772">
    <property type="term" value="F:acyl-phosphate glycerol-3-phosphate acyltransferase activity"/>
    <property type="evidence" value="ECO:0007669"/>
    <property type="project" value="InterPro"/>
</dbReference>
<feature type="transmembrane region" description="Helical" evidence="10">
    <location>
        <begin position="125"/>
        <end position="142"/>
    </location>
</feature>
<dbReference type="PANTHER" id="PTHR30309">
    <property type="entry name" value="INNER MEMBRANE PROTEIN YGIH"/>
    <property type="match status" value="1"/>
</dbReference>
<keyword evidence="9" id="KW-1208">Phospholipid metabolism</keyword>
<protein>
    <recommendedName>
        <fullName evidence="13">Glycerol-3-phosphate acyltransferase</fullName>
    </recommendedName>
</protein>
<keyword evidence="6" id="KW-0443">Lipid metabolism</keyword>
<evidence type="ECO:0000256" key="5">
    <source>
        <dbReference type="ARBA" id="ARBA00022989"/>
    </source>
</evidence>
<evidence type="ECO:0000256" key="9">
    <source>
        <dbReference type="ARBA" id="ARBA00023264"/>
    </source>
</evidence>
<evidence type="ECO:0000256" key="3">
    <source>
        <dbReference type="ARBA" id="ARBA00022679"/>
    </source>
</evidence>
<sequence length="200" mass="22210">MPYFLFTLLGFVLGSTLFAYWIPKLLKNIDICTLPDDHNPGVSNAFMYGGFLCGILSLICELAKGFIPVYLGQKCLDINSLLFVPVLVAPVFGHAFPFLQKQKGGKAITVSFGVLLGLFPELHPAVYLAFFFIFFSVVVIINPHSLRSILTFGFFAFNVLLTIKTASIQIGCFIIAGIVIYRHLIKHNNGPVRISILHQR</sequence>
<evidence type="ECO:0000256" key="4">
    <source>
        <dbReference type="ARBA" id="ARBA00022692"/>
    </source>
</evidence>
<keyword evidence="7 10" id="KW-0472">Membrane</keyword>
<evidence type="ECO:0000256" key="8">
    <source>
        <dbReference type="ARBA" id="ARBA00023209"/>
    </source>
</evidence>
<dbReference type="AlphaFoldDB" id="A0A0M6WKT0"/>
<name>A0A0M6WKT0_9FIRM</name>
<feature type="transmembrane region" description="Helical" evidence="10">
    <location>
        <begin position="43"/>
        <end position="63"/>
    </location>
</feature>
<evidence type="ECO:0008006" key="13">
    <source>
        <dbReference type="Google" id="ProtNLM"/>
    </source>
</evidence>
<dbReference type="GO" id="GO:0008654">
    <property type="term" value="P:phospholipid biosynthetic process"/>
    <property type="evidence" value="ECO:0007669"/>
    <property type="project" value="UniProtKB-KW"/>
</dbReference>